<accession>A0AA36IB86</accession>
<proteinExistence type="predicted"/>
<comment type="caution">
    <text evidence="1">The sequence shown here is derived from an EMBL/GenBank/DDBJ whole genome shotgun (WGS) entry which is preliminary data.</text>
</comment>
<keyword evidence="2" id="KW-1185">Reference proteome</keyword>
<protein>
    <submittedName>
        <fullName evidence="1">Uncharacterized protein</fullName>
    </submittedName>
</protein>
<organism evidence="1 2">
    <name type="scientific">Effrenium voratum</name>
    <dbReference type="NCBI Taxonomy" id="2562239"/>
    <lineage>
        <taxon>Eukaryota</taxon>
        <taxon>Sar</taxon>
        <taxon>Alveolata</taxon>
        <taxon>Dinophyceae</taxon>
        <taxon>Suessiales</taxon>
        <taxon>Symbiodiniaceae</taxon>
        <taxon>Effrenium</taxon>
    </lineage>
</organism>
<dbReference type="EMBL" id="CAUJNA010001114">
    <property type="protein sequence ID" value="CAJ1384501.1"/>
    <property type="molecule type" value="Genomic_DNA"/>
</dbReference>
<evidence type="ECO:0000313" key="2">
    <source>
        <dbReference type="Proteomes" id="UP001178507"/>
    </source>
</evidence>
<name>A0AA36IB86_9DINO</name>
<evidence type="ECO:0000313" key="1">
    <source>
        <dbReference type="EMBL" id="CAJ1384501.1"/>
    </source>
</evidence>
<dbReference type="AlphaFoldDB" id="A0AA36IB86"/>
<gene>
    <name evidence="1" type="ORF">EVOR1521_LOCUS11366</name>
</gene>
<sequence>MAYSLQRDVWSALGPLPPALRTFDARPILSVGVKAADTLLAIDWWSKMVLNAPK</sequence>
<reference evidence="1" key="1">
    <citation type="submission" date="2023-08" db="EMBL/GenBank/DDBJ databases">
        <authorList>
            <person name="Chen Y."/>
            <person name="Shah S."/>
            <person name="Dougan E. K."/>
            <person name="Thang M."/>
            <person name="Chan C."/>
        </authorList>
    </citation>
    <scope>NUCLEOTIDE SEQUENCE</scope>
</reference>
<dbReference type="Proteomes" id="UP001178507">
    <property type="component" value="Unassembled WGS sequence"/>
</dbReference>